<feature type="region of interest" description="Disordered" evidence="1">
    <location>
        <begin position="1"/>
        <end position="37"/>
    </location>
</feature>
<reference evidence="2 3" key="1">
    <citation type="submission" date="2016-04" db="EMBL/GenBank/DDBJ databases">
        <title>A degradative enzymes factory behind the ericoid mycorrhizal symbiosis.</title>
        <authorList>
            <consortium name="DOE Joint Genome Institute"/>
            <person name="Martino E."/>
            <person name="Morin E."/>
            <person name="Grelet G."/>
            <person name="Kuo A."/>
            <person name="Kohler A."/>
            <person name="Daghino S."/>
            <person name="Barry K."/>
            <person name="Choi C."/>
            <person name="Cichocki N."/>
            <person name="Clum A."/>
            <person name="Copeland A."/>
            <person name="Hainaut M."/>
            <person name="Haridas S."/>
            <person name="Labutti K."/>
            <person name="Lindquist E."/>
            <person name="Lipzen A."/>
            <person name="Khouja H.-R."/>
            <person name="Murat C."/>
            <person name="Ohm R."/>
            <person name="Olson A."/>
            <person name="Spatafora J."/>
            <person name="Veneault-Fourrey C."/>
            <person name="Henrissat B."/>
            <person name="Grigoriev I."/>
            <person name="Martin F."/>
            <person name="Perotto S."/>
        </authorList>
    </citation>
    <scope>NUCLEOTIDE SEQUENCE [LARGE SCALE GENOMIC DNA]</scope>
    <source>
        <strain evidence="2 3">F</strain>
    </source>
</reference>
<protein>
    <submittedName>
        <fullName evidence="2">Uncharacterized protein</fullName>
    </submittedName>
</protein>
<feature type="compositionally biased region" description="Basic and acidic residues" evidence="1">
    <location>
        <begin position="1"/>
        <end position="17"/>
    </location>
</feature>
<keyword evidence="3" id="KW-1185">Reference proteome</keyword>
<evidence type="ECO:0000313" key="3">
    <source>
        <dbReference type="Proteomes" id="UP000235786"/>
    </source>
</evidence>
<dbReference type="EMBL" id="KZ613955">
    <property type="protein sequence ID" value="PMD33971.1"/>
    <property type="molecule type" value="Genomic_DNA"/>
</dbReference>
<dbReference type="AlphaFoldDB" id="A0A2J6R621"/>
<accession>A0A2J6R621</accession>
<dbReference type="Proteomes" id="UP000235786">
    <property type="component" value="Unassembled WGS sequence"/>
</dbReference>
<evidence type="ECO:0000313" key="2">
    <source>
        <dbReference type="EMBL" id="PMD33971.1"/>
    </source>
</evidence>
<evidence type="ECO:0000256" key="1">
    <source>
        <dbReference type="SAM" id="MobiDB-lite"/>
    </source>
</evidence>
<proteinExistence type="predicted"/>
<sequence>MKEARMIIKDAEEKIPRQGENQTRNALHPDHDGLPHQRRVGLCGNRAQQDQLRMFLDDMIASYAVEPENA</sequence>
<organism evidence="2 3">
    <name type="scientific">Hyaloscypha variabilis (strain UAMH 11265 / GT02V1 / F)</name>
    <name type="common">Meliniomyces variabilis</name>
    <dbReference type="NCBI Taxonomy" id="1149755"/>
    <lineage>
        <taxon>Eukaryota</taxon>
        <taxon>Fungi</taxon>
        <taxon>Dikarya</taxon>
        <taxon>Ascomycota</taxon>
        <taxon>Pezizomycotina</taxon>
        <taxon>Leotiomycetes</taxon>
        <taxon>Helotiales</taxon>
        <taxon>Hyaloscyphaceae</taxon>
        <taxon>Hyaloscypha</taxon>
        <taxon>Hyaloscypha variabilis</taxon>
    </lineage>
</organism>
<gene>
    <name evidence="2" type="ORF">L207DRAFT_589520</name>
</gene>
<name>A0A2J6R621_HYAVF</name>